<dbReference type="Proteomes" id="UP000285794">
    <property type="component" value="Unassembled WGS sequence"/>
</dbReference>
<name>A0A425Y6F9_9BACT</name>
<dbReference type="InterPro" id="IPR035985">
    <property type="entry name" value="Ubiquitin-activating_enz"/>
</dbReference>
<evidence type="ECO:0000259" key="1">
    <source>
        <dbReference type="Pfam" id="PF00899"/>
    </source>
</evidence>
<dbReference type="PANTHER" id="PTHR43267">
    <property type="entry name" value="TRNA THREONYLCARBAMOYLADENOSINE DEHYDRATASE"/>
    <property type="match status" value="1"/>
</dbReference>
<dbReference type="GO" id="GO:0016779">
    <property type="term" value="F:nucleotidyltransferase activity"/>
    <property type="evidence" value="ECO:0007669"/>
    <property type="project" value="UniProtKB-KW"/>
</dbReference>
<keyword evidence="3" id="KW-1185">Reference proteome</keyword>
<evidence type="ECO:0000313" key="3">
    <source>
        <dbReference type="Proteomes" id="UP000285794"/>
    </source>
</evidence>
<dbReference type="EMBL" id="QQWG01000002">
    <property type="protein sequence ID" value="RRG24058.1"/>
    <property type="molecule type" value="Genomic_DNA"/>
</dbReference>
<dbReference type="Pfam" id="PF00899">
    <property type="entry name" value="ThiF"/>
    <property type="match status" value="1"/>
</dbReference>
<dbReference type="GO" id="GO:0008641">
    <property type="term" value="F:ubiquitin-like modifier activating enzyme activity"/>
    <property type="evidence" value="ECO:0007669"/>
    <property type="project" value="InterPro"/>
</dbReference>
<organism evidence="2 3">
    <name type="scientific">Ancylomarina euxinus</name>
    <dbReference type="NCBI Taxonomy" id="2283627"/>
    <lineage>
        <taxon>Bacteria</taxon>
        <taxon>Pseudomonadati</taxon>
        <taxon>Bacteroidota</taxon>
        <taxon>Bacteroidia</taxon>
        <taxon>Marinilabiliales</taxon>
        <taxon>Marinifilaceae</taxon>
        <taxon>Ancylomarina</taxon>
    </lineage>
</organism>
<dbReference type="SUPFAM" id="SSF69572">
    <property type="entry name" value="Activating enzymes of the ubiquitin-like proteins"/>
    <property type="match status" value="1"/>
</dbReference>
<dbReference type="OrthoDB" id="9804286at2"/>
<dbReference type="Gene3D" id="3.40.50.720">
    <property type="entry name" value="NAD(P)-binding Rossmann-like Domain"/>
    <property type="match status" value="1"/>
</dbReference>
<evidence type="ECO:0000313" key="2">
    <source>
        <dbReference type="EMBL" id="RRG24058.1"/>
    </source>
</evidence>
<keyword evidence="2" id="KW-0808">Transferase</keyword>
<dbReference type="InterPro" id="IPR045886">
    <property type="entry name" value="ThiF/MoeB/HesA"/>
</dbReference>
<comment type="caution">
    <text evidence="2">The sequence shown here is derived from an EMBL/GenBank/DDBJ whole genome shotgun (WGS) entry which is preliminary data.</text>
</comment>
<dbReference type="PANTHER" id="PTHR43267:SF1">
    <property type="entry name" value="TRNA THREONYLCARBAMOYLADENOSINE DEHYDRATASE"/>
    <property type="match status" value="1"/>
</dbReference>
<dbReference type="GO" id="GO:0061504">
    <property type="term" value="P:cyclic threonylcarbamoyladenosine biosynthetic process"/>
    <property type="evidence" value="ECO:0007669"/>
    <property type="project" value="TreeGrafter"/>
</dbReference>
<accession>A0A425Y6F9</accession>
<sequence length="244" mass="27807">MYQRNRIYISSEEQEIIKNTKILIAGAGLGSNIAECVLRMGFENLTICDMDNVENSNLNRQNYTSSDIEKPKVDSLYHRLKSINPEAEINYHNVFLTETNCCEYIENIDIAINTIDFTSDAPFVFDEICRENNIPVLHPFNFGWAGCVFIINKWSESLLNIIQGDDQPEVSIVEHIIQNSKSDVDLFWLRDVLKSYKDENAKNSPPQLAPASWITAGICANLLFKLANNKSIKVFPNFYLLTAN</sequence>
<dbReference type="GO" id="GO:0061503">
    <property type="term" value="F:tRNA threonylcarbamoyladenosine dehydratase"/>
    <property type="evidence" value="ECO:0007669"/>
    <property type="project" value="TreeGrafter"/>
</dbReference>
<gene>
    <name evidence="2" type="ORF">DWB61_02780</name>
</gene>
<feature type="domain" description="THIF-type NAD/FAD binding fold" evidence="1">
    <location>
        <begin position="2"/>
        <end position="235"/>
    </location>
</feature>
<dbReference type="AlphaFoldDB" id="A0A425Y6F9"/>
<protein>
    <submittedName>
        <fullName evidence="2">ThiF family adenylyltransferase</fullName>
    </submittedName>
</protein>
<keyword evidence="2" id="KW-0548">Nucleotidyltransferase</keyword>
<dbReference type="InterPro" id="IPR000594">
    <property type="entry name" value="ThiF_NAD_FAD-bd"/>
</dbReference>
<reference evidence="2 3" key="1">
    <citation type="submission" date="2018-07" db="EMBL/GenBank/DDBJ databases">
        <title>Draft genome sequence of Ancylomarina sp. M1P.</title>
        <authorList>
            <person name="Yadav S."/>
            <person name="Villanueva L."/>
            <person name="Damste J.S.S."/>
        </authorList>
    </citation>
    <scope>NUCLEOTIDE SEQUENCE [LARGE SCALE GENOMIC DNA]</scope>
    <source>
        <strain evidence="2 3">M1P</strain>
    </source>
</reference>
<proteinExistence type="predicted"/>